<feature type="region of interest" description="Disordered" evidence="8">
    <location>
        <begin position="224"/>
        <end position="324"/>
    </location>
</feature>
<feature type="domain" description="Rhodanese" evidence="9">
    <location>
        <begin position="675"/>
        <end position="781"/>
    </location>
</feature>
<dbReference type="PRINTS" id="PR00716">
    <property type="entry name" value="MPIPHPHTASE"/>
</dbReference>
<dbReference type="GO" id="GO:0010971">
    <property type="term" value="P:positive regulation of G2/M transition of mitotic cell cycle"/>
    <property type="evidence" value="ECO:0007669"/>
    <property type="project" value="TreeGrafter"/>
</dbReference>
<comment type="similarity">
    <text evidence="1">Belongs to the MPI phosphatase family.</text>
</comment>
<keyword evidence="4" id="KW-0498">Mitosis</keyword>
<dbReference type="Gene3D" id="3.40.250.10">
    <property type="entry name" value="Rhodanese-like domain"/>
    <property type="match status" value="1"/>
</dbReference>
<feature type="region of interest" description="Disordered" evidence="8">
    <location>
        <begin position="514"/>
        <end position="539"/>
    </location>
</feature>
<evidence type="ECO:0000256" key="3">
    <source>
        <dbReference type="ARBA" id="ARBA00022618"/>
    </source>
</evidence>
<evidence type="ECO:0000256" key="5">
    <source>
        <dbReference type="ARBA" id="ARBA00022801"/>
    </source>
</evidence>
<sequence length="825" mass="91249">MTDSGFSSAASNRSVPSLVKPSLLNPFIPPQGTNQVEDKENHPSSTGGLSGLPKPCAYFSSTNNRPVIPNRLLYGRNHGGYSPGMYSPKEMSPMSSLAFDFRELNTRWEMMERQETSDTPRKRLSLSSVSSVDSPLASSLGQPSPAGALSFTSPLVNVSQYSEGCFSDAASPLVEGRLALRERDDNICEPLALSSGSKKLRRFKSVPASKSRFRLHAIGNECTGKENSPVLQSKKQVYSQRRGSFEMSPMATSPAPLSSRRRPSGLLMSPNMTSSPMVPHFSSSSSSAFSAVNHVEPQIEEEPELRVSPRDESSTPEKSVVPGSIASLTAGNVMAPRPSSSVPFYRAKSSPCFLSDAAVPHIRANKRSLDSSVNTSLACASKRVKCSESLLESRSTRRKMAFGAKERKTKSADAAFFSCSPISSLKASFRPISAPAQMFCADDDAPLSHSRLCSTNDSDAEDDAMEMSSDPEHFLEEIINENARDCTVDATGSDQAPSGLHGLISGPLLLNDSNKDSDDSFANSLPKPRSLFRSPSAPPVVASRRALHAIKRAEQRAEDSNTPLGTVRSRSAILQESVPEVASPCAMTMTNSAMTMTSLESDDEHNASLNRSRSYNELDVMRAVEVGCSDPNLIGDFSRVCSLDTVQGKHQDLKYITPETLISLVNNERDCCYEVIDCRYPYEYEGGHVQGANHIWQEEQLYKRYFQNSKPLWACQKSGNYKPPVLVFYCEFSSERGPRMARALRSKDREVNRYPHLHYPEVYVLKDGYKNFFAGTENKNYCEPRSYRPMAHEDYQRELRTCRVKSKTWHGERTKHNLYNRLKHL</sequence>
<dbReference type="PROSITE" id="PS50206">
    <property type="entry name" value="RHODANESE_3"/>
    <property type="match status" value="1"/>
</dbReference>
<keyword evidence="6" id="KW-0904">Protein phosphatase</keyword>
<dbReference type="PANTHER" id="PTHR10828">
    <property type="entry name" value="M-PHASE INDUCER PHOSPHATASE DUAL SPECIFICITY PHOSPHATASE CDC25"/>
    <property type="match status" value="1"/>
</dbReference>
<evidence type="ECO:0000313" key="10">
    <source>
        <dbReference type="EMBL" id="CAB3229177.1"/>
    </source>
</evidence>
<reference evidence="10" key="1">
    <citation type="submission" date="2020-04" db="EMBL/GenBank/DDBJ databases">
        <authorList>
            <person name="Neveu A P."/>
        </authorList>
    </citation>
    <scope>NUCLEOTIDE SEQUENCE</scope>
    <source>
        <tissue evidence="10">Whole embryo</tissue>
    </source>
</reference>
<feature type="compositionally biased region" description="Basic and acidic residues" evidence="8">
    <location>
        <begin position="304"/>
        <end position="315"/>
    </location>
</feature>
<protein>
    <recommendedName>
        <fullName evidence="2">protein-tyrosine-phosphatase</fullName>
        <ecNumber evidence="2">3.1.3.48</ecNumber>
    </recommendedName>
</protein>
<evidence type="ECO:0000256" key="4">
    <source>
        <dbReference type="ARBA" id="ARBA00022776"/>
    </source>
</evidence>
<feature type="compositionally biased region" description="Polar residues" evidence="8">
    <location>
        <begin position="1"/>
        <end position="15"/>
    </location>
</feature>
<evidence type="ECO:0000259" key="9">
    <source>
        <dbReference type="PROSITE" id="PS50206"/>
    </source>
</evidence>
<feature type="compositionally biased region" description="Low complexity" evidence="8">
    <location>
        <begin position="253"/>
        <end position="292"/>
    </location>
</feature>
<evidence type="ECO:0000256" key="2">
    <source>
        <dbReference type="ARBA" id="ARBA00013064"/>
    </source>
</evidence>
<dbReference type="EMBL" id="LR783755">
    <property type="protein sequence ID" value="CAB3229177.1"/>
    <property type="molecule type" value="mRNA"/>
</dbReference>
<dbReference type="InterPro" id="IPR001763">
    <property type="entry name" value="Rhodanese-like_dom"/>
</dbReference>
<evidence type="ECO:0000256" key="6">
    <source>
        <dbReference type="ARBA" id="ARBA00022912"/>
    </source>
</evidence>
<feature type="region of interest" description="Disordered" evidence="8">
    <location>
        <begin position="1"/>
        <end position="52"/>
    </location>
</feature>
<dbReference type="Pfam" id="PF00581">
    <property type="entry name" value="Rhodanese"/>
    <property type="match status" value="1"/>
</dbReference>
<dbReference type="GO" id="GO:0005634">
    <property type="term" value="C:nucleus"/>
    <property type="evidence" value="ECO:0007669"/>
    <property type="project" value="TreeGrafter"/>
</dbReference>
<dbReference type="PANTHER" id="PTHR10828:SF17">
    <property type="entry name" value="PROTEIN-TYROSINE-PHOSPHATASE"/>
    <property type="match status" value="1"/>
</dbReference>
<dbReference type="SMART" id="SM00450">
    <property type="entry name" value="RHOD"/>
    <property type="match status" value="1"/>
</dbReference>
<dbReference type="GO" id="GO:0004725">
    <property type="term" value="F:protein tyrosine phosphatase activity"/>
    <property type="evidence" value="ECO:0007669"/>
    <property type="project" value="UniProtKB-EC"/>
</dbReference>
<dbReference type="GO" id="GO:0000086">
    <property type="term" value="P:G2/M transition of mitotic cell cycle"/>
    <property type="evidence" value="ECO:0007669"/>
    <property type="project" value="TreeGrafter"/>
</dbReference>
<evidence type="ECO:0000256" key="1">
    <source>
        <dbReference type="ARBA" id="ARBA00011065"/>
    </source>
</evidence>
<organism evidence="10">
    <name type="scientific">Phallusia mammillata</name>
    <dbReference type="NCBI Taxonomy" id="59560"/>
    <lineage>
        <taxon>Eukaryota</taxon>
        <taxon>Metazoa</taxon>
        <taxon>Chordata</taxon>
        <taxon>Tunicata</taxon>
        <taxon>Ascidiacea</taxon>
        <taxon>Phlebobranchia</taxon>
        <taxon>Ascidiidae</taxon>
        <taxon>Phallusia</taxon>
    </lineage>
</organism>
<dbReference type="SUPFAM" id="SSF52821">
    <property type="entry name" value="Rhodanese/Cell cycle control phosphatase"/>
    <property type="match status" value="1"/>
</dbReference>
<evidence type="ECO:0000256" key="8">
    <source>
        <dbReference type="SAM" id="MobiDB-lite"/>
    </source>
</evidence>
<dbReference type="GO" id="GO:0110032">
    <property type="term" value="P:positive regulation of G2/MI transition of meiotic cell cycle"/>
    <property type="evidence" value="ECO:0007669"/>
    <property type="project" value="TreeGrafter"/>
</dbReference>
<dbReference type="InterPro" id="IPR000751">
    <property type="entry name" value="MPI_Phosphatase"/>
</dbReference>
<feature type="compositionally biased region" description="Polar residues" evidence="8">
    <location>
        <begin position="225"/>
        <end position="242"/>
    </location>
</feature>
<dbReference type="GO" id="GO:0051301">
    <property type="term" value="P:cell division"/>
    <property type="evidence" value="ECO:0007669"/>
    <property type="project" value="UniProtKB-KW"/>
</dbReference>
<keyword evidence="7" id="KW-0131">Cell cycle</keyword>
<accession>A0A6F9D880</accession>
<dbReference type="EC" id="3.1.3.48" evidence="2"/>
<evidence type="ECO:0000256" key="7">
    <source>
        <dbReference type="ARBA" id="ARBA00023306"/>
    </source>
</evidence>
<dbReference type="AlphaFoldDB" id="A0A6F9D880"/>
<proteinExistence type="evidence at transcript level"/>
<keyword evidence="5" id="KW-0378">Hydrolase</keyword>
<gene>
    <name evidence="10" type="primary">Cdc25a</name>
</gene>
<dbReference type="GO" id="GO:0005737">
    <property type="term" value="C:cytoplasm"/>
    <property type="evidence" value="ECO:0007669"/>
    <property type="project" value="TreeGrafter"/>
</dbReference>
<dbReference type="InterPro" id="IPR036873">
    <property type="entry name" value="Rhodanese-like_dom_sf"/>
</dbReference>
<keyword evidence="3" id="KW-0132">Cell division</keyword>
<name>A0A6F9D880_9ASCI</name>